<comment type="function">
    <text evidence="8">Essential cell division protein. May link together the upstream cell division proteins, which are predominantly cytoplasmic, with the downstream cell division proteins, which are predominantly periplasmic.</text>
</comment>
<dbReference type="NCBIfam" id="TIGR02209">
    <property type="entry name" value="ftsL_broad"/>
    <property type="match status" value="1"/>
</dbReference>
<dbReference type="GO" id="GO:0005886">
    <property type="term" value="C:plasma membrane"/>
    <property type="evidence" value="ECO:0007669"/>
    <property type="project" value="UniProtKB-SubCell"/>
</dbReference>
<organism evidence="10 11">
    <name type="scientific">Corallincola holothuriorum</name>
    <dbReference type="NCBI Taxonomy" id="2282215"/>
    <lineage>
        <taxon>Bacteria</taxon>
        <taxon>Pseudomonadati</taxon>
        <taxon>Pseudomonadota</taxon>
        <taxon>Gammaproteobacteria</taxon>
        <taxon>Alteromonadales</taxon>
        <taxon>Psychromonadaceae</taxon>
        <taxon>Corallincola</taxon>
    </lineage>
</organism>
<comment type="subcellular location">
    <subcellularLocation>
        <location evidence="8">Cell inner membrane</location>
        <topology evidence="8">Single-pass type II membrane protein</topology>
    </subcellularLocation>
    <subcellularLocation>
        <location evidence="1">Cell membrane</location>
        <topology evidence="1">Single-pass type II membrane protein</topology>
    </subcellularLocation>
    <text evidence="8">Localizes to the division septum where it forms a ring structure.</text>
</comment>
<proteinExistence type="inferred from homology"/>
<dbReference type="EMBL" id="QPID01000005">
    <property type="protein sequence ID" value="RCU49878.1"/>
    <property type="molecule type" value="Genomic_DNA"/>
</dbReference>
<reference evidence="10 11" key="1">
    <citation type="submission" date="2018-07" db="EMBL/GenBank/DDBJ databases">
        <title>Corallincola holothuriorum sp. nov., a new facultative anaerobe isolated from sea cucumber Apostichopus japonicus.</title>
        <authorList>
            <person name="Xia H."/>
        </authorList>
    </citation>
    <scope>NUCLEOTIDE SEQUENCE [LARGE SCALE GENOMIC DNA]</scope>
    <source>
        <strain evidence="10 11">C4</strain>
    </source>
</reference>
<dbReference type="Proteomes" id="UP000252558">
    <property type="component" value="Unassembled WGS sequence"/>
</dbReference>
<comment type="subunit">
    <text evidence="8">Part of a complex composed of FtsB, FtsL and FtsQ.</text>
</comment>
<accession>A0A368NHE2</accession>
<dbReference type="InterPro" id="IPR011922">
    <property type="entry name" value="Cell_div_FtsL"/>
</dbReference>
<dbReference type="HAMAP" id="MF_00910">
    <property type="entry name" value="FtsL"/>
    <property type="match status" value="1"/>
</dbReference>
<keyword evidence="3 8" id="KW-0132">Cell division</keyword>
<gene>
    <name evidence="8 10" type="primary">ftsL</name>
    <name evidence="10" type="ORF">DU002_09620</name>
</gene>
<sequence>MTDSQRSLSLLVFQDLWRHKGLFSMALINLCCAFAVILTVHHARQGNIVLEQLLERQDQLKVEYRHLLLEENSLAEHSRIERLASSRLQMIRPSPESEKVVRLP</sequence>
<evidence type="ECO:0000256" key="7">
    <source>
        <dbReference type="ARBA" id="ARBA00023306"/>
    </source>
</evidence>
<keyword evidence="5 8" id="KW-1133">Transmembrane helix</keyword>
<evidence type="ECO:0000256" key="5">
    <source>
        <dbReference type="ARBA" id="ARBA00022989"/>
    </source>
</evidence>
<evidence type="ECO:0000256" key="8">
    <source>
        <dbReference type="HAMAP-Rule" id="MF_00910"/>
    </source>
</evidence>
<protein>
    <recommendedName>
        <fullName evidence="8 9">Cell division protein FtsL</fullName>
    </recommendedName>
</protein>
<name>A0A368NHE2_9GAMM</name>
<dbReference type="PANTHER" id="PTHR37479:SF1">
    <property type="entry name" value="CELL DIVISION PROTEIN FTSL"/>
    <property type="match status" value="1"/>
</dbReference>
<comment type="caution">
    <text evidence="10">The sequence shown here is derived from an EMBL/GenBank/DDBJ whole genome shotgun (WGS) entry which is preliminary data.</text>
</comment>
<keyword evidence="7 8" id="KW-0131">Cell cycle</keyword>
<feature type="transmembrane region" description="Helical" evidence="8">
    <location>
        <begin position="21"/>
        <end position="40"/>
    </location>
</feature>
<dbReference type="RefSeq" id="WP_114338164.1">
    <property type="nucleotide sequence ID" value="NZ_QPID01000005.1"/>
</dbReference>
<dbReference type="PANTHER" id="PTHR37479">
    <property type="entry name" value="CELL DIVISION PROTEIN FTSL"/>
    <property type="match status" value="1"/>
</dbReference>
<evidence type="ECO:0000256" key="4">
    <source>
        <dbReference type="ARBA" id="ARBA00022692"/>
    </source>
</evidence>
<dbReference type="GO" id="GO:0043093">
    <property type="term" value="P:FtsZ-dependent cytokinesis"/>
    <property type="evidence" value="ECO:0007669"/>
    <property type="project" value="UniProtKB-UniRule"/>
</dbReference>
<keyword evidence="4 8" id="KW-0812">Transmembrane</keyword>
<dbReference type="Pfam" id="PF04999">
    <property type="entry name" value="FtsL"/>
    <property type="match status" value="1"/>
</dbReference>
<comment type="similarity">
    <text evidence="8">Belongs to the FtsL family.</text>
</comment>
<evidence type="ECO:0000256" key="6">
    <source>
        <dbReference type="ARBA" id="ARBA00023136"/>
    </source>
</evidence>
<evidence type="ECO:0000313" key="11">
    <source>
        <dbReference type="Proteomes" id="UP000252558"/>
    </source>
</evidence>
<keyword evidence="6 8" id="KW-0472">Membrane</keyword>
<evidence type="ECO:0000256" key="1">
    <source>
        <dbReference type="ARBA" id="ARBA00004401"/>
    </source>
</evidence>
<evidence type="ECO:0000313" key="10">
    <source>
        <dbReference type="EMBL" id="RCU49878.1"/>
    </source>
</evidence>
<keyword evidence="2 8" id="KW-1003">Cell membrane</keyword>
<dbReference type="AlphaFoldDB" id="A0A368NHE2"/>
<keyword evidence="8" id="KW-0997">Cell inner membrane</keyword>
<evidence type="ECO:0000256" key="2">
    <source>
        <dbReference type="ARBA" id="ARBA00022475"/>
    </source>
</evidence>
<dbReference type="GO" id="GO:0032153">
    <property type="term" value="C:cell division site"/>
    <property type="evidence" value="ECO:0007669"/>
    <property type="project" value="UniProtKB-UniRule"/>
</dbReference>
<keyword evidence="11" id="KW-1185">Reference proteome</keyword>
<evidence type="ECO:0000256" key="9">
    <source>
        <dbReference type="NCBIfam" id="TIGR02209"/>
    </source>
</evidence>
<dbReference type="OrthoDB" id="6196803at2"/>
<evidence type="ECO:0000256" key="3">
    <source>
        <dbReference type="ARBA" id="ARBA00022618"/>
    </source>
</evidence>